<feature type="transmembrane region" description="Helical" evidence="8">
    <location>
        <begin position="593"/>
        <end position="614"/>
    </location>
</feature>
<dbReference type="PANTHER" id="PTHR30287:SF1">
    <property type="entry name" value="INNER MEMBRANE PROTEIN"/>
    <property type="match status" value="1"/>
</dbReference>
<sequence length="1117" mass="122411">MSYKTYWKDVFQSFKKSKGRFLSIMSLMGLGAFALIGLRVTAPNMEKTAQSYQNEAQTMDVAVMADYGLSQEDQTELKNIADSQVEFGYLVDVSIENSQKAVRIFSQPSDISLSQLVSGHFPSQTDEIALGDNFQSDYTIGDRITFFESGSGHKVLKSQTFTITGFVKSAEIWSNINMGPSSAGAGTLNGYALVAEGAFDSDVYMIARLRYDDLKSLPYYDKGYEKKVAAHQARLDALLKDNGAQRLSALKGQSQEKLDDGYAEIADAEAKLKDGENQLQKAEDDLTAGQDQLIAGQAELAANQAKLAEAESQLKAGQAELAQREAQLAAAKEQLATAKSQLDQSKAQLDQAAKQIQAAQAELDASKAKLDEGQAQVTAGYASLIQGKEQLQAQKNQLLAQGIDPETVPEILATEEKIKQQEEALSQAQSQLAVGEVTYEAGKTELEKQRSHYEQGLQQYQEGLTVYEANQTQYQSGLAQLQTGQAQLQASEAEYQAGLSRLQEGQAELARNQDKLTDAQKQLEQSREDFSKESESAKQEISSAKEDLLKGEKDLSQLKEPSYRTYSRKSLPGSEGYNVYLNSTNSIAAVSNIFPVVFYLVAAMVTFTTMTRFVDEERTNAGIFKALGYTNFQIISKFVIYGLVTGLIGTLIGILGGNYLLSPMISDLITADTVIGRANLYDYPAYILLAVGLSLLSAVLPAFLVARRELSEEAAQLLLPKPPVSGSSILLEKASFIWKRLSFTQKVTARNIFRYKQRMLMTIFGVAGSVALLVGGLGIRSSLSGVASRQFDELLHYDMLVVDNNDASQTEKEDLLNYLSSDQVSHSQAIHYERIEKNIAGNQETISLLIADKDLDSFIKLTNRQTGQQLALPDDGLILTEKLAKLLKVSVGDSVSFTIKDKPVSGKVSGISEMYAGHSIYMSKVYYEELLGQNYQSNAHLIGLKDASQAGIEMSASHLLSQAAVDAVVQNLSVINQVNTIVTSLEAIMIILVVVAVLLAIVILYNLTNINVAERIRELSTIKVLGFHSKEVTLYIYRETVLLSVLGIVTGLIAGHFLHQLLIELIAPHSMMFNPNATLEVYLIPIFAISIILTILGVLVNRRLKRVDMLEALKSVE</sequence>
<dbReference type="RefSeq" id="WP_093650822.1">
    <property type="nucleotide sequence ID" value="NZ_CTEN01000003.1"/>
</dbReference>
<organism evidence="10 11">
    <name type="scientific">Streptococcus varani</name>
    <dbReference type="NCBI Taxonomy" id="1608583"/>
    <lineage>
        <taxon>Bacteria</taxon>
        <taxon>Bacillati</taxon>
        <taxon>Bacillota</taxon>
        <taxon>Bacilli</taxon>
        <taxon>Lactobacillales</taxon>
        <taxon>Streptococcaceae</taxon>
        <taxon>Streptococcus</taxon>
    </lineage>
</organism>
<keyword evidence="5 8" id="KW-0472">Membrane</keyword>
<evidence type="ECO:0000259" key="9">
    <source>
        <dbReference type="Pfam" id="PF02687"/>
    </source>
</evidence>
<feature type="domain" description="ABC3 transporter permease C-terminal" evidence="9">
    <location>
        <begin position="592"/>
        <end position="708"/>
    </location>
</feature>
<keyword evidence="6" id="KW-0175">Coiled coil</keyword>
<evidence type="ECO:0000256" key="2">
    <source>
        <dbReference type="ARBA" id="ARBA00022475"/>
    </source>
</evidence>
<dbReference type="InterPro" id="IPR038766">
    <property type="entry name" value="Membrane_comp_ABC_pdt"/>
</dbReference>
<feature type="transmembrane region" description="Helical" evidence="8">
    <location>
        <begin position="987"/>
        <end position="1007"/>
    </location>
</feature>
<dbReference type="OrthoDB" id="5137249at2"/>
<dbReference type="AlphaFoldDB" id="A0A0E3WFC4"/>
<feature type="transmembrane region" description="Helical" evidence="8">
    <location>
        <begin position="685"/>
        <end position="706"/>
    </location>
</feature>
<protein>
    <submittedName>
        <fullName evidence="10">Peptide ABC transporter permease</fullName>
    </submittedName>
</protein>
<evidence type="ECO:0000313" key="11">
    <source>
        <dbReference type="Proteomes" id="UP000198604"/>
    </source>
</evidence>
<feature type="compositionally biased region" description="Basic and acidic residues" evidence="7">
    <location>
        <begin position="524"/>
        <end position="544"/>
    </location>
</feature>
<dbReference type="SUPFAM" id="SSF57997">
    <property type="entry name" value="Tropomyosin"/>
    <property type="match status" value="1"/>
</dbReference>
<dbReference type="Gene3D" id="6.10.250.2200">
    <property type="match status" value="1"/>
</dbReference>
<keyword evidence="11" id="KW-1185">Reference proteome</keyword>
<feature type="region of interest" description="Disordered" evidence="7">
    <location>
        <begin position="513"/>
        <end position="544"/>
    </location>
</feature>
<keyword evidence="2" id="KW-1003">Cell membrane</keyword>
<evidence type="ECO:0000256" key="1">
    <source>
        <dbReference type="ARBA" id="ARBA00004651"/>
    </source>
</evidence>
<accession>A0A0E3WFC4</accession>
<feature type="coiled-coil region" evidence="6">
    <location>
        <begin position="258"/>
        <end position="463"/>
    </location>
</feature>
<dbReference type="Proteomes" id="UP000198604">
    <property type="component" value="Unassembled WGS sequence"/>
</dbReference>
<evidence type="ECO:0000256" key="3">
    <source>
        <dbReference type="ARBA" id="ARBA00022692"/>
    </source>
</evidence>
<name>A0A0E3WFC4_9STRE</name>
<dbReference type="PANTHER" id="PTHR30287">
    <property type="entry name" value="MEMBRANE COMPONENT OF PREDICTED ABC SUPERFAMILY METABOLITE UPTAKE TRANSPORTER"/>
    <property type="match status" value="1"/>
</dbReference>
<evidence type="ECO:0000256" key="4">
    <source>
        <dbReference type="ARBA" id="ARBA00022989"/>
    </source>
</evidence>
<feature type="transmembrane region" description="Helical" evidence="8">
    <location>
        <begin position="1082"/>
        <end position="1100"/>
    </location>
</feature>
<feature type="transmembrane region" description="Helical" evidence="8">
    <location>
        <begin position="21"/>
        <end position="42"/>
    </location>
</feature>
<evidence type="ECO:0000256" key="8">
    <source>
        <dbReference type="SAM" id="Phobius"/>
    </source>
</evidence>
<feature type="transmembrane region" description="Helical" evidence="8">
    <location>
        <begin position="1040"/>
        <end position="1062"/>
    </location>
</feature>
<dbReference type="STRING" id="1608583.BN1356_01602"/>
<keyword evidence="3 8" id="KW-0812">Transmembrane</keyword>
<reference evidence="11" key="1">
    <citation type="submission" date="2015-03" db="EMBL/GenBank/DDBJ databases">
        <authorList>
            <person name="Urmite Genomes"/>
        </authorList>
    </citation>
    <scope>NUCLEOTIDE SEQUENCE [LARGE SCALE GENOMIC DNA]</scope>
    <source>
        <strain evidence="11">FF10</strain>
    </source>
</reference>
<proteinExistence type="predicted"/>
<comment type="subcellular location">
    <subcellularLocation>
        <location evidence="1">Cell membrane</location>
        <topology evidence="1">Multi-pass membrane protein</topology>
    </subcellularLocation>
</comment>
<dbReference type="EMBL" id="CTEN01000003">
    <property type="protein sequence ID" value="CQR25261.1"/>
    <property type="molecule type" value="Genomic_DNA"/>
</dbReference>
<gene>
    <name evidence="10" type="ORF">BN1356_01602</name>
</gene>
<feature type="transmembrane region" description="Helical" evidence="8">
    <location>
        <begin position="634"/>
        <end position="655"/>
    </location>
</feature>
<dbReference type="Gene3D" id="1.10.287.1490">
    <property type="match status" value="1"/>
</dbReference>
<evidence type="ECO:0000256" key="6">
    <source>
        <dbReference type="SAM" id="Coils"/>
    </source>
</evidence>
<keyword evidence="4 8" id="KW-1133">Transmembrane helix</keyword>
<dbReference type="GO" id="GO:0005886">
    <property type="term" value="C:plasma membrane"/>
    <property type="evidence" value="ECO:0007669"/>
    <property type="project" value="UniProtKB-SubCell"/>
</dbReference>
<feature type="transmembrane region" description="Helical" evidence="8">
    <location>
        <begin position="759"/>
        <end position="779"/>
    </location>
</feature>
<dbReference type="Pfam" id="PF02687">
    <property type="entry name" value="FtsX"/>
    <property type="match status" value="2"/>
</dbReference>
<evidence type="ECO:0000313" key="10">
    <source>
        <dbReference type="EMBL" id="CQR25261.1"/>
    </source>
</evidence>
<evidence type="ECO:0000256" key="5">
    <source>
        <dbReference type="ARBA" id="ARBA00023136"/>
    </source>
</evidence>
<evidence type="ECO:0000256" key="7">
    <source>
        <dbReference type="SAM" id="MobiDB-lite"/>
    </source>
</evidence>
<dbReference type="InterPro" id="IPR003838">
    <property type="entry name" value="ABC3_permease_C"/>
</dbReference>
<feature type="domain" description="ABC3 transporter permease C-terminal" evidence="9">
    <location>
        <begin position="990"/>
        <end position="1099"/>
    </location>
</feature>